<accession>A0ABY7T6B8</accession>
<dbReference type="InterPro" id="IPR050626">
    <property type="entry name" value="Peptidase_M16"/>
</dbReference>
<keyword evidence="2" id="KW-0645">Protease</keyword>
<dbReference type="PANTHER" id="PTHR43690">
    <property type="entry name" value="NARDILYSIN"/>
    <property type="match status" value="1"/>
</dbReference>
<evidence type="ECO:0000259" key="7">
    <source>
        <dbReference type="Pfam" id="PF00675"/>
    </source>
</evidence>
<evidence type="ECO:0000313" key="10">
    <source>
        <dbReference type="Proteomes" id="UP001216139"/>
    </source>
</evidence>
<evidence type="ECO:0000256" key="3">
    <source>
        <dbReference type="ARBA" id="ARBA00022801"/>
    </source>
</evidence>
<dbReference type="SUPFAM" id="SSF63411">
    <property type="entry name" value="LuxS/MPP-like metallohydrolase"/>
    <property type="match status" value="4"/>
</dbReference>
<keyword evidence="6" id="KW-0732">Signal</keyword>
<dbReference type="EMBL" id="CP117167">
    <property type="protein sequence ID" value="WCT12030.1"/>
    <property type="molecule type" value="Genomic_DNA"/>
</dbReference>
<dbReference type="Proteomes" id="UP001216139">
    <property type="component" value="Chromosome"/>
</dbReference>
<protein>
    <submittedName>
        <fullName evidence="9">Insulinase family protein</fullName>
    </submittedName>
</protein>
<comment type="similarity">
    <text evidence="1">Belongs to the peptidase M16 family.</text>
</comment>
<dbReference type="PANTHER" id="PTHR43690:SF34">
    <property type="entry name" value="ZINC PROTEASE PQQL-LIKE"/>
    <property type="match status" value="1"/>
</dbReference>
<dbReference type="Pfam" id="PF00675">
    <property type="entry name" value="Peptidase_M16"/>
    <property type="match status" value="1"/>
</dbReference>
<name>A0ABY7T6B8_9SPHI</name>
<evidence type="ECO:0000256" key="6">
    <source>
        <dbReference type="SAM" id="SignalP"/>
    </source>
</evidence>
<dbReference type="Gene3D" id="3.30.830.10">
    <property type="entry name" value="Metalloenzyme, LuxS/M16 peptidase-like"/>
    <property type="match status" value="4"/>
</dbReference>
<keyword evidence="4" id="KW-0862">Zinc</keyword>
<dbReference type="InterPro" id="IPR011249">
    <property type="entry name" value="Metalloenz_LuxS/M16"/>
</dbReference>
<organism evidence="9 10">
    <name type="scientific">Mucilaginibacter jinjuensis</name>
    <dbReference type="NCBI Taxonomy" id="1176721"/>
    <lineage>
        <taxon>Bacteria</taxon>
        <taxon>Pseudomonadati</taxon>
        <taxon>Bacteroidota</taxon>
        <taxon>Sphingobacteriia</taxon>
        <taxon>Sphingobacteriales</taxon>
        <taxon>Sphingobacteriaceae</taxon>
        <taxon>Mucilaginibacter</taxon>
    </lineage>
</organism>
<gene>
    <name evidence="9" type="ORF">PQO05_25180</name>
</gene>
<evidence type="ECO:0000256" key="1">
    <source>
        <dbReference type="ARBA" id="ARBA00007261"/>
    </source>
</evidence>
<evidence type="ECO:0000256" key="5">
    <source>
        <dbReference type="ARBA" id="ARBA00023049"/>
    </source>
</evidence>
<feature type="signal peptide" evidence="6">
    <location>
        <begin position="1"/>
        <end position="23"/>
    </location>
</feature>
<feature type="domain" description="Peptidase M16 C-terminal" evidence="8">
    <location>
        <begin position="706"/>
        <end position="880"/>
    </location>
</feature>
<dbReference type="InterPro" id="IPR007863">
    <property type="entry name" value="Peptidase_M16_C"/>
</dbReference>
<dbReference type="RefSeq" id="WP_273630242.1">
    <property type="nucleotide sequence ID" value="NZ_CP117167.1"/>
</dbReference>
<reference evidence="9 10" key="1">
    <citation type="submission" date="2023-02" db="EMBL/GenBank/DDBJ databases">
        <title>Genome sequence of Mucilaginibacter jinjuensis strain KACC 16571.</title>
        <authorList>
            <person name="Kim S."/>
            <person name="Heo J."/>
            <person name="Kwon S.-W."/>
        </authorList>
    </citation>
    <scope>NUCLEOTIDE SEQUENCE [LARGE SCALE GENOMIC DNA]</scope>
    <source>
        <strain evidence="9 10">KACC 16571</strain>
    </source>
</reference>
<keyword evidence="10" id="KW-1185">Reference proteome</keyword>
<keyword evidence="3" id="KW-0378">Hydrolase</keyword>
<evidence type="ECO:0000256" key="4">
    <source>
        <dbReference type="ARBA" id="ARBA00022833"/>
    </source>
</evidence>
<feature type="domain" description="Peptidase M16 C-terminal" evidence="8">
    <location>
        <begin position="228"/>
        <end position="409"/>
    </location>
</feature>
<feature type="domain" description="Peptidase M16 N-terminal" evidence="7">
    <location>
        <begin position="70"/>
        <end position="201"/>
    </location>
</feature>
<feature type="chain" id="PRO_5045229519" evidence="6">
    <location>
        <begin position="24"/>
        <end position="959"/>
    </location>
</feature>
<evidence type="ECO:0000259" key="8">
    <source>
        <dbReference type="Pfam" id="PF05193"/>
    </source>
</evidence>
<sequence>MNFNKRYIYAAMVLFVAANSSFAQVKHKPVVSPKEKPAAAALKEKGEPIPVDKAVIIGHLPNGLTYYIRKNTEPKNRAELYLVNKVGSVLENDPQQGLAHFTEHMAFNGTRDFPKNQLVDYLQKSGVKFGADLNAYTSFDETVFQLPLPTDSVKLFEKGFAILANWAGYVSFDTDEINSERGVVLEEERLRGKNAQQRLQQQWLPVVLNNSRYAQRLPIGKVDILNNFKPETIKSFYHDWYRPDLQAVVVVGDFDPKRVEQLIKDNFSALKNPANERARTKYTVPYEAGTKVKIATDKEFPYTMAQIFIKHPKDNDKTTAGYMQGIRTEIFNQMLNNRLGELTQKADPPFLFGQVSYSGFLGNQDALTELAVAKSGDQLKTAIDAVLNETERARKFGFTESEFTRAKEATMVAMENAWKERDKTKSSSFVGEYQRNFLEAEPIPGIDWEYNFYKDNIDKIKLSDINALAGKFISDQNRDIIIMAPEKEKANLPSEATVLSWVNTAGKGVTAYVDNVSNKPLLATPPVAGKVTDERKDALINATTLTLSNGVKVILKPTDFKNDEILITGYSMGGTSLAPDADFISDNMADNIVGSSGIADFNQIQLGKMLAGKNVSVSPYINETTQGISGSASPKDFETALQLIYLYFTQPRKDADIWASTITQTKSVLANRSLDPQSVFADTVAATLSRGNFRRITPTAAQLDKASLDKAYAFYKSRFADASGFTFTLVGNFDVQQIKPLLEQYLGGLPSTNSHETFKDLGIRAPEGLVTKTVHKGIGDKSVVQLVFSGNYDYNESNNLQVDALEEVLNIKLIERLREKESGVYSPRVSAAYSKIPVGRYNFTVSFSCAPVNVDKLIAATMEEIAKIKSDGAQKVDVEKFAAEEKRSTEVQLKENSFWIGHLSGSSETGTNPDLVLDHIKNLDQVTPQTVKDAANKYLSGTNLIKLILYPEKNSQAGK</sequence>
<dbReference type="Pfam" id="PF05193">
    <property type="entry name" value="Peptidase_M16_C"/>
    <property type="match status" value="2"/>
</dbReference>
<proteinExistence type="inferred from homology"/>
<keyword evidence="5" id="KW-0482">Metalloprotease</keyword>
<evidence type="ECO:0000313" key="9">
    <source>
        <dbReference type="EMBL" id="WCT12030.1"/>
    </source>
</evidence>
<dbReference type="InterPro" id="IPR011765">
    <property type="entry name" value="Pept_M16_N"/>
</dbReference>
<evidence type="ECO:0000256" key="2">
    <source>
        <dbReference type="ARBA" id="ARBA00022670"/>
    </source>
</evidence>